<keyword evidence="6 9" id="KW-0812">Transmembrane</keyword>
<keyword evidence="8 9" id="KW-0472">Membrane</keyword>
<dbReference type="GO" id="GO:0015920">
    <property type="term" value="P:lipopolysaccharide transport"/>
    <property type="evidence" value="ECO:0007669"/>
    <property type="project" value="TreeGrafter"/>
</dbReference>
<dbReference type="PANTHER" id="PTHR30413">
    <property type="entry name" value="INNER MEMBRANE TRANSPORT PERMEASE"/>
    <property type="match status" value="1"/>
</dbReference>
<dbReference type="PANTHER" id="PTHR30413:SF8">
    <property type="entry name" value="TRANSPORT PERMEASE PROTEIN"/>
    <property type="match status" value="1"/>
</dbReference>
<dbReference type="GO" id="GO:0043190">
    <property type="term" value="C:ATP-binding cassette (ABC) transporter complex"/>
    <property type="evidence" value="ECO:0007669"/>
    <property type="project" value="InterPro"/>
</dbReference>
<feature type="transmembrane region" description="Helical" evidence="9">
    <location>
        <begin position="166"/>
        <end position="184"/>
    </location>
</feature>
<evidence type="ECO:0000313" key="12">
    <source>
        <dbReference type="Proteomes" id="UP001157947"/>
    </source>
</evidence>
<evidence type="ECO:0000256" key="4">
    <source>
        <dbReference type="ARBA" id="ARBA00022475"/>
    </source>
</evidence>
<comment type="caution">
    <text evidence="11">The sequence shown here is derived from an EMBL/GenBank/DDBJ whole genome shotgun (WGS) entry which is preliminary data.</text>
</comment>
<feature type="transmembrane region" description="Helical" evidence="9">
    <location>
        <begin position="57"/>
        <end position="77"/>
    </location>
</feature>
<comment type="subcellular location">
    <subcellularLocation>
        <location evidence="1">Cell inner membrane</location>
        <topology evidence="1">Multi-pass membrane protein</topology>
    </subcellularLocation>
    <subcellularLocation>
        <location evidence="9">Cell membrane</location>
        <topology evidence="9">Multi-pass membrane protein</topology>
    </subcellularLocation>
</comment>
<feature type="domain" description="ABC transmembrane type-2" evidence="10">
    <location>
        <begin position="25"/>
        <end position="242"/>
    </location>
</feature>
<dbReference type="InterPro" id="IPR013525">
    <property type="entry name" value="ABC2_TM"/>
</dbReference>
<dbReference type="Pfam" id="PF01061">
    <property type="entry name" value="ABC2_membrane"/>
    <property type="match status" value="1"/>
</dbReference>
<comment type="similarity">
    <text evidence="2 9">Belongs to the ABC-2 integral membrane protein family.</text>
</comment>
<evidence type="ECO:0000313" key="11">
    <source>
        <dbReference type="EMBL" id="SMP24306.1"/>
    </source>
</evidence>
<evidence type="ECO:0000256" key="9">
    <source>
        <dbReference type="RuleBase" id="RU361157"/>
    </source>
</evidence>
<feature type="transmembrane region" description="Helical" evidence="9">
    <location>
        <begin position="216"/>
        <end position="235"/>
    </location>
</feature>
<evidence type="ECO:0000256" key="7">
    <source>
        <dbReference type="ARBA" id="ARBA00022989"/>
    </source>
</evidence>
<dbReference type="InterPro" id="IPR000412">
    <property type="entry name" value="ABC_2_transport"/>
</dbReference>
<feature type="transmembrane region" description="Helical" evidence="9">
    <location>
        <begin position="137"/>
        <end position="160"/>
    </location>
</feature>
<evidence type="ECO:0000259" key="10">
    <source>
        <dbReference type="PROSITE" id="PS51012"/>
    </source>
</evidence>
<evidence type="ECO:0000256" key="8">
    <source>
        <dbReference type="ARBA" id="ARBA00023136"/>
    </source>
</evidence>
<evidence type="ECO:0000256" key="5">
    <source>
        <dbReference type="ARBA" id="ARBA00022519"/>
    </source>
</evidence>
<dbReference type="AlphaFoldDB" id="A0AA45WQF3"/>
<sequence>MEYYKDLILELTKKDIKVRYKNSYLGYLWSLANPLFLTLIFYFIFKIVTKVQIPNYTLFLISGLFIWQWISNSIMAGTNLYISNASLIKKVNFPRNFLVISLVLSEGFNFIISIPVIIFFVYFYGKSISLNWSIIPVYLTISALFIYSLSLLIATINLFFRDMERITGLFLTFVFYLTPIIYPMSMVPNEYKLYLYVNIFFPIVNIWQELFFNNHISYMSILLSVIYSILLVFISHKIYNKLKYKFAELV</sequence>
<proteinExistence type="inferred from homology"/>
<evidence type="ECO:0000256" key="1">
    <source>
        <dbReference type="ARBA" id="ARBA00004429"/>
    </source>
</evidence>
<dbReference type="EMBL" id="FXTX01000033">
    <property type="protein sequence ID" value="SMP24306.1"/>
    <property type="molecule type" value="Genomic_DNA"/>
</dbReference>
<dbReference type="GO" id="GO:0140359">
    <property type="term" value="F:ABC-type transporter activity"/>
    <property type="evidence" value="ECO:0007669"/>
    <property type="project" value="InterPro"/>
</dbReference>
<feature type="transmembrane region" description="Helical" evidence="9">
    <location>
        <begin position="97"/>
        <end position="125"/>
    </location>
</feature>
<organism evidence="11 12">
    <name type="scientific">Venenivibrio stagnispumantis</name>
    <dbReference type="NCBI Taxonomy" id="407998"/>
    <lineage>
        <taxon>Bacteria</taxon>
        <taxon>Pseudomonadati</taxon>
        <taxon>Aquificota</taxon>
        <taxon>Aquificia</taxon>
        <taxon>Aquificales</taxon>
        <taxon>Hydrogenothermaceae</taxon>
        <taxon>Venenivibrio</taxon>
    </lineage>
</organism>
<keyword evidence="4 9" id="KW-1003">Cell membrane</keyword>
<gene>
    <name evidence="11" type="ORF">SAMN06264868_1336</name>
</gene>
<dbReference type="PRINTS" id="PR00164">
    <property type="entry name" value="ABC2TRNSPORT"/>
</dbReference>
<keyword evidence="5" id="KW-0997">Cell inner membrane</keyword>
<evidence type="ECO:0000256" key="6">
    <source>
        <dbReference type="ARBA" id="ARBA00022692"/>
    </source>
</evidence>
<reference evidence="11" key="1">
    <citation type="submission" date="2017-05" db="EMBL/GenBank/DDBJ databases">
        <authorList>
            <person name="Varghese N."/>
            <person name="Submissions S."/>
        </authorList>
    </citation>
    <scope>NUCLEOTIDE SEQUENCE</scope>
    <source>
        <strain evidence="11">DSM 18763</strain>
    </source>
</reference>
<accession>A0AA45WQF3</accession>
<evidence type="ECO:0000256" key="3">
    <source>
        <dbReference type="ARBA" id="ARBA00022448"/>
    </source>
</evidence>
<evidence type="ECO:0000256" key="2">
    <source>
        <dbReference type="ARBA" id="ARBA00007783"/>
    </source>
</evidence>
<dbReference type="Proteomes" id="UP001157947">
    <property type="component" value="Unassembled WGS sequence"/>
</dbReference>
<feature type="transmembrane region" description="Helical" evidence="9">
    <location>
        <begin position="24"/>
        <end position="45"/>
    </location>
</feature>
<protein>
    <recommendedName>
        <fullName evidence="9">Transport permease protein</fullName>
    </recommendedName>
</protein>
<keyword evidence="12" id="KW-1185">Reference proteome</keyword>
<dbReference type="InterPro" id="IPR047817">
    <property type="entry name" value="ABC2_TM_bact-type"/>
</dbReference>
<name>A0AA45WQF3_9AQUI</name>
<dbReference type="PROSITE" id="PS51012">
    <property type="entry name" value="ABC_TM2"/>
    <property type="match status" value="1"/>
</dbReference>
<keyword evidence="3 9" id="KW-0813">Transport</keyword>
<keyword evidence="7 9" id="KW-1133">Transmembrane helix</keyword>